<accession>A0A3P6RP25</accession>
<dbReference type="GO" id="GO:0005634">
    <property type="term" value="C:nucleus"/>
    <property type="evidence" value="ECO:0007669"/>
    <property type="project" value="UniProtKB-SubCell"/>
</dbReference>
<dbReference type="Pfam" id="PF13516">
    <property type="entry name" value="LRR_6"/>
    <property type="match status" value="2"/>
</dbReference>
<reference evidence="7 8" key="1">
    <citation type="submission" date="2018-11" db="EMBL/GenBank/DDBJ databases">
        <authorList>
            <consortium name="Pathogen Informatics"/>
        </authorList>
    </citation>
    <scope>NUCLEOTIDE SEQUENCE [LARGE SCALE GENOMIC DNA]</scope>
</reference>
<dbReference type="GO" id="GO:0031267">
    <property type="term" value="F:small GTPase binding"/>
    <property type="evidence" value="ECO:0007669"/>
    <property type="project" value="TreeGrafter"/>
</dbReference>
<dbReference type="Gene3D" id="3.80.10.10">
    <property type="entry name" value="Ribonuclease Inhibitor"/>
    <property type="match status" value="2"/>
</dbReference>
<evidence type="ECO:0000313" key="7">
    <source>
        <dbReference type="EMBL" id="VDK46484.1"/>
    </source>
</evidence>
<gene>
    <name evidence="7" type="ORF">CGOC_LOCUS779</name>
</gene>
<evidence type="ECO:0000256" key="3">
    <source>
        <dbReference type="ARBA" id="ARBA00022614"/>
    </source>
</evidence>
<dbReference type="AlphaFoldDB" id="A0A3P6RP25"/>
<dbReference type="CDD" id="cd00116">
    <property type="entry name" value="LRR_RI"/>
    <property type="match status" value="1"/>
</dbReference>
<dbReference type="GO" id="GO:0006913">
    <property type="term" value="P:nucleocytoplasmic transport"/>
    <property type="evidence" value="ECO:0007669"/>
    <property type="project" value="TreeGrafter"/>
</dbReference>
<dbReference type="GO" id="GO:0005096">
    <property type="term" value="F:GTPase activator activity"/>
    <property type="evidence" value="ECO:0007669"/>
    <property type="project" value="UniProtKB-KW"/>
</dbReference>
<keyword evidence="3" id="KW-0433">Leucine-rich repeat</keyword>
<evidence type="ECO:0000256" key="6">
    <source>
        <dbReference type="SAM" id="MobiDB-lite"/>
    </source>
</evidence>
<dbReference type="GO" id="GO:0005829">
    <property type="term" value="C:cytosol"/>
    <property type="evidence" value="ECO:0007669"/>
    <property type="project" value="TreeGrafter"/>
</dbReference>
<dbReference type="PANTHER" id="PTHR24113:SF12">
    <property type="entry name" value="RAN GTPASE-ACTIVATING PROTEIN 1"/>
    <property type="match status" value="1"/>
</dbReference>
<evidence type="ECO:0000256" key="1">
    <source>
        <dbReference type="ARBA" id="ARBA00004123"/>
    </source>
</evidence>
<feature type="non-terminal residue" evidence="7">
    <location>
        <position position="586"/>
    </location>
</feature>
<feature type="region of interest" description="Disordered" evidence="6">
    <location>
        <begin position="162"/>
        <end position="206"/>
    </location>
</feature>
<feature type="region of interest" description="Disordered" evidence="6">
    <location>
        <begin position="561"/>
        <end position="586"/>
    </location>
</feature>
<dbReference type="InterPro" id="IPR001611">
    <property type="entry name" value="Leu-rich_rpt"/>
</dbReference>
<dbReference type="Proteomes" id="UP000271889">
    <property type="component" value="Unassembled WGS sequence"/>
</dbReference>
<evidence type="ECO:0000313" key="8">
    <source>
        <dbReference type="Proteomes" id="UP000271889"/>
    </source>
</evidence>
<keyword evidence="8" id="KW-1185">Reference proteome</keyword>
<dbReference type="PANTHER" id="PTHR24113">
    <property type="entry name" value="RAN GTPASE-ACTIVATING PROTEIN 1"/>
    <property type="match status" value="1"/>
</dbReference>
<proteinExistence type="predicted"/>
<dbReference type="OrthoDB" id="184583at2759"/>
<dbReference type="SMART" id="SM00368">
    <property type="entry name" value="LRR_RI"/>
    <property type="match status" value="10"/>
</dbReference>
<organism evidence="7 8">
    <name type="scientific">Cylicostephanus goldi</name>
    <name type="common">Nematode worm</name>
    <dbReference type="NCBI Taxonomy" id="71465"/>
    <lineage>
        <taxon>Eukaryota</taxon>
        <taxon>Metazoa</taxon>
        <taxon>Ecdysozoa</taxon>
        <taxon>Nematoda</taxon>
        <taxon>Chromadorea</taxon>
        <taxon>Rhabditida</taxon>
        <taxon>Rhabditina</taxon>
        <taxon>Rhabditomorpha</taxon>
        <taxon>Strongyloidea</taxon>
        <taxon>Strongylidae</taxon>
        <taxon>Cylicostephanus</taxon>
    </lineage>
</organism>
<keyword evidence="2" id="KW-0343">GTPase activation</keyword>
<keyword evidence="5" id="KW-0539">Nucleus</keyword>
<evidence type="ECO:0000256" key="2">
    <source>
        <dbReference type="ARBA" id="ARBA00022468"/>
    </source>
</evidence>
<name>A0A3P6RP25_CYLGO</name>
<feature type="compositionally biased region" description="Acidic residues" evidence="6">
    <location>
        <begin position="164"/>
        <end position="193"/>
    </location>
</feature>
<evidence type="ECO:0000256" key="5">
    <source>
        <dbReference type="ARBA" id="ARBA00023242"/>
    </source>
</evidence>
<dbReference type="SUPFAM" id="SSF52047">
    <property type="entry name" value="RNI-like"/>
    <property type="match status" value="2"/>
</dbReference>
<dbReference type="InterPro" id="IPR032675">
    <property type="entry name" value="LRR_dom_sf"/>
</dbReference>
<comment type="subcellular location">
    <subcellularLocation>
        <location evidence="1">Nucleus</location>
    </subcellularLocation>
</comment>
<sequence length="586" mass="63070">MNIQALQSLEEIRLPQDGIRPAGICALAHAFAFNTDLRIIDLNDNTCTKKGAMALAKVLGELTHLETLDLGDCLCRNAGVKAICKAIFDGRHNRLKYVDLSGNGLSADTARDIISTWKELYASRGKEVSFPTDDQLLLKLSNNCFGSSFDELARMGRQARVELGDIDDDEGSTADEDSDGDNDSEESEDEENSENGNDQSRGDDGDLNALLKGVGCMKVVEQKTNGGNDGDVVSFLDKQLKLDTAQDAEPVARQIEEQKRMRVLELRGNTLGIESGKRIAEALKKHPELERCLWSDMFTGRLKNEIPPILKCLCSAMMSVNCHITELDLSDNAFGPIGAEGIQEFLVSPAAYSLEVLKLNNNGLGAGGKVIAQCLSQCHDSSVKAGRPLKLRTFIAGRNRLEVPGATALSSAFAKIGTLEEIAVPQNGITAMGIGALASCFRSNPNLKVINLNDNTATQMGSEVIAKSLSALKNLEVLNLGDCLCRDQGCHAIVDALSPMVHKNLKMLDISGAELSGAAAKQIIEKWRKFGSGAQLIISANNFGSMFPEIKKMAGANIIVGDEDDDQGSISTDDEEKMSAEDSDSD</sequence>
<evidence type="ECO:0000256" key="4">
    <source>
        <dbReference type="ARBA" id="ARBA00022737"/>
    </source>
</evidence>
<keyword evidence="4" id="KW-0677">Repeat</keyword>
<dbReference type="GO" id="GO:0048471">
    <property type="term" value="C:perinuclear region of cytoplasm"/>
    <property type="evidence" value="ECO:0007669"/>
    <property type="project" value="TreeGrafter"/>
</dbReference>
<protein>
    <recommendedName>
        <fullName evidence="9">Ran-GTPase activating protein 1 C-terminal domain-containing protein</fullName>
    </recommendedName>
</protein>
<evidence type="ECO:0008006" key="9">
    <source>
        <dbReference type="Google" id="ProtNLM"/>
    </source>
</evidence>
<dbReference type="EMBL" id="UYRV01001210">
    <property type="protein sequence ID" value="VDK46484.1"/>
    <property type="molecule type" value="Genomic_DNA"/>
</dbReference>
<dbReference type="FunFam" id="3.80.10.10:FF:000142">
    <property type="entry name" value="Ran GTPase activating protein 1"/>
    <property type="match status" value="1"/>
</dbReference>
<dbReference type="InterPro" id="IPR027038">
    <property type="entry name" value="RanGap"/>
</dbReference>